<dbReference type="EnsemblMetazoa" id="AALFPA23_012234.R17485">
    <property type="protein sequence ID" value="AALFPA23_012234.P17485"/>
    <property type="gene ID" value="AALFPA23_012234"/>
</dbReference>
<feature type="region of interest" description="Disordered" evidence="2">
    <location>
        <begin position="320"/>
        <end position="339"/>
    </location>
</feature>
<sequence>MSSESDTSGDEGDFSENEKPLAGATEYSSVRIYTEQDMFPTKIDPLCEIPDWPLATYWPVFLGGFRVESWIESTWSVQISNYFACRGLLTRMMVFPRSRDDIFEKYQQNVLMLDALVYFTSKEDAKRAVATCHHQFYYGYRLNVLPGRFPLYYDPVRTIRFHKVGVDRVVERIVLRSLSKFGDIDFLARYPRDDVVVEFASVEDMLCALRNQKRLRPQEVTGPTQKQRFVEQDVIRDIQDAMRQNYGFMTMQPEMEVLVQLFTGQQPNVNTLWNTQRPLKTRFSEKRKYFKKRRLNGSKYSKHRWEAQNVIETNKILQKHGLPPISGQNISGRMPKMTKGQKRQYRANKAKETQNWKRKFKNIKKMKTEPDADVSDARYYDSAFDNVKIKIEPGSSQDPGYGNSALAFVDRTPSTFKIKSEPGSSGYQMNNDTSEMMTYDNEWPSTSSGRGKKRNRKRKRNPYDKNPPNETDHHQQPPVVDRGKLVWRNPNMVCNHCGKPGHFRENCFHLRR</sequence>
<dbReference type="Proteomes" id="UP000069940">
    <property type="component" value="Unassembled WGS sequence"/>
</dbReference>
<keyword evidence="1" id="KW-0862">Zinc</keyword>
<dbReference type="CDD" id="cd00590">
    <property type="entry name" value="RRM_SF"/>
    <property type="match status" value="1"/>
</dbReference>
<evidence type="ECO:0000259" key="3">
    <source>
        <dbReference type="PROSITE" id="PS50158"/>
    </source>
</evidence>
<dbReference type="RefSeq" id="XP_062698756.1">
    <property type="nucleotide sequence ID" value="XM_062842772.1"/>
</dbReference>
<proteinExistence type="predicted"/>
<reference evidence="4" key="2">
    <citation type="submission" date="2025-05" db="UniProtKB">
        <authorList>
            <consortium name="EnsemblMetazoa"/>
        </authorList>
    </citation>
    <scope>IDENTIFICATION</scope>
    <source>
        <strain evidence="4">Foshan</strain>
    </source>
</reference>
<feature type="compositionally biased region" description="Basic residues" evidence="2">
    <location>
        <begin position="450"/>
        <end position="460"/>
    </location>
</feature>
<dbReference type="InterPro" id="IPR001878">
    <property type="entry name" value="Znf_CCHC"/>
</dbReference>
<evidence type="ECO:0000256" key="2">
    <source>
        <dbReference type="SAM" id="MobiDB-lite"/>
    </source>
</evidence>
<keyword evidence="1" id="KW-0863">Zinc-finger</keyword>
<protein>
    <submittedName>
        <fullName evidence="4">CCHC-type domain-containing protein</fullName>
    </submittedName>
</protein>
<keyword evidence="5" id="KW-1185">Reference proteome</keyword>
<evidence type="ECO:0000313" key="5">
    <source>
        <dbReference type="Proteomes" id="UP000069940"/>
    </source>
</evidence>
<dbReference type="GeneID" id="109410433"/>
<feature type="compositionally biased region" description="Polar residues" evidence="2">
    <location>
        <begin position="416"/>
        <end position="436"/>
    </location>
</feature>
<dbReference type="SUPFAM" id="SSF54928">
    <property type="entry name" value="RNA-binding domain, RBD"/>
    <property type="match status" value="1"/>
</dbReference>
<organism evidence="4 5">
    <name type="scientific">Aedes albopictus</name>
    <name type="common">Asian tiger mosquito</name>
    <name type="synonym">Stegomyia albopicta</name>
    <dbReference type="NCBI Taxonomy" id="7160"/>
    <lineage>
        <taxon>Eukaryota</taxon>
        <taxon>Metazoa</taxon>
        <taxon>Ecdysozoa</taxon>
        <taxon>Arthropoda</taxon>
        <taxon>Hexapoda</taxon>
        <taxon>Insecta</taxon>
        <taxon>Pterygota</taxon>
        <taxon>Neoptera</taxon>
        <taxon>Endopterygota</taxon>
        <taxon>Diptera</taxon>
        <taxon>Nematocera</taxon>
        <taxon>Culicoidea</taxon>
        <taxon>Culicidae</taxon>
        <taxon>Culicinae</taxon>
        <taxon>Aedini</taxon>
        <taxon>Aedes</taxon>
        <taxon>Stegomyia</taxon>
    </lineage>
</organism>
<name>A0ABM1YUD7_AEDAL</name>
<dbReference type="PROSITE" id="PS50158">
    <property type="entry name" value="ZF_CCHC"/>
    <property type="match status" value="1"/>
</dbReference>
<accession>A0ABM1YUD7</accession>
<feature type="domain" description="CCHC-type" evidence="3">
    <location>
        <begin position="494"/>
        <end position="507"/>
    </location>
</feature>
<evidence type="ECO:0000256" key="1">
    <source>
        <dbReference type="PROSITE-ProRule" id="PRU00047"/>
    </source>
</evidence>
<keyword evidence="1" id="KW-0479">Metal-binding</keyword>
<evidence type="ECO:0000313" key="4">
    <source>
        <dbReference type="EnsemblMetazoa" id="AALFPA23_012234.P17485"/>
    </source>
</evidence>
<reference evidence="5" key="1">
    <citation type="journal article" date="2015" name="Proc. Natl. Acad. Sci. U.S.A.">
        <title>Genome sequence of the Asian Tiger mosquito, Aedes albopictus, reveals insights into its biology, genetics, and evolution.</title>
        <authorList>
            <person name="Chen X.G."/>
            <person name="Jiang X."/>
            <person name="Gu J."/>
            <person name="Xu M."/>
            <person name="Wu Y."/>
            <person name="Deng Y."/>
            <person name="Zhang C."/>
            <person name="Bonizzoni M."/>
            <person name="Dermauw W."/>
            <person name="Vontas J."/>
            <person name="Armbruster P."/>
            <person name="Huang X."/>
            <person name="Yang Y."/>
            <person name="Zhang H."/>
            <person name="He W."/>
            <person name="Peng H."/>
            <person name="Liu Y."/>
            <person name="Wu K."/>
            <person name="Chen J."/>
            <person name="Lirakis M."/>
            <person name="Topalis P."/>
            <person name="Van Leeuwen T."/>
            <person name="Hall A.B."/>
            <person name="Jiang X."/>
            <person name="Thorpe C."/>
            <person name="Mueller R.L."/>
            <person name="Sun C."/>
            <person name="Waterhouse R.M."/>
            <person name="Yan G."/>
            <person name="Tu Z.J."/>
            <person name="Fang X."/>
            <person name="James A.A."/>
        </authorList>
    </citation>
    <scope>NUCLEOTIDE SEQUENCE [LARGE SCALE GENOMIC DNA]</scope>
    <source>
        <strain evidence="5">Foshan</strain>
    </source>
</reference>
<dbReference type="InterPro" id="IPR035979">
    <property type="entry name" value="RBD_domain_sf"/>
</dbReference>
<feature type="region of interest" description="Disordered" evidence="2">
    <location>
        <begin position="416"/>
        <end position="479"/>
    </location>
</feature>